<accession>U7UJG3</accession>
<name>U7UJG3_9FIRM</name>
<gene>
    <name evidence="3" type="ORF">HMPREF1250_0325</name>
</gene>
<dbReference type="RefSeq" id="WP_023053716.1">
    <property type="nucleotide sequence ID" value="NZ_AWXA01000035.1"/>
</dbReference>
<dbReference type="STRING" id="1111454.HMPREF1250_0325"/>
<evidence type="ECO:0000256" key="1">
    <source>
        <dbReference type="SAM" id="MobiDB-lite"/>
    </source>
</evidence>
<dbReference type="eggNOG" id="COG2268">
    <property type="taxonomic scope" value="Bacteria"/>
</dbReference>
<proteinExistence type="predicted"/>
<sequence length="417" mass="45307">MIHVYACCKHLICVLAMLSGVTLASAFEPGLNTPEVMQKIVTAAMTPLAVSVPADKGTLLFSDSPEYAEQSGILYGDEVSGSVRVYFYHVNESSGVKKIVVVGENRGDHDVRAVVTKYQYSKPSASYYHVGKDLSTAYYEGTSGVRAVMVPAHGAAILGDRLDNVRIWSGQLFSGIVDLELESPLVISTVMLPADADTLSYLKRAVVLPSDAAKLRGTFTGKDRALHLLAPYRPKEGIGYIKIGDGAEDAFLQGTDVLDRRRSEDTGNYGVDYTIQAATKGSGLIHLYFNTQGGEYSGVVEVRRRDKAGRELTKIVELPRQGDSMGYDNAYAMEYVDSFPAGTETTLHIMPPGAANLPVRFIFVPDGTVRQIIKDVKEEEAQGQGQETTQPPKTSEDKKNAAASGWQTINLRERLGL</sequence>
<organism evidence="3 4">
    <name type="scientific">Megasphaera vaginalis</name>
    <name type="common">ex Srinivasan et al. 2021</name>
    <dbReference type="NCBI Taxonomy" id="1111454"/>
    <lineage>
        <taxon>Bacteria</taxon>
        <taxon>Bacillati</taxon>
        <taxon>Bacillota</taxon>
        <taxon>Negativicutes</taxon>
        <taxon>Veillonellales</taxon>
        <taxon>Veillonellaceae</taxon>
        <taxon>Megasphaera</taxon>
    </lineage>
</organism>
<evidence type="ECO:0000256" key="2">
    <source>
        <dbReference type="SAM" id="SignalP"/>
    </source>
</evidence>
<reference evidence="3 4" key="1">
    <citation type="submission" date="2013-09" db="EMBL/GenBank/DDBJ databases">
        <authorList>
            <person name="Durkin A.S."/>
            <person name="Haft D.R."/>
            <person name="McCorrison J."/>
            <person name="Torralba M."/>
            <person name="Gillis M."/>
            <person name="Haft D.H."/>
            <person name="Methe B."/>
            <person name="Sutton G."/>
            <person name="Nelson K.E."/>
        </authorList>
    </citation>
    <scope>NUCLEOTIDE SEQUENCE [LARGE SCALE GENOMIC DNA]</scope>
    <source>
        <strain evidence="3 4">BV3C16-1</strain>
    </source>
</reference>
<dbReference type="OrthoDB" id="1675044at2"/>
<protein>
    <recommendedName>
        <fullName evidence="5">Copper amine oxidase</fullName>
    </recommendedName>
</protein>
<feature type="chain" id="PRO_5004688105" description="Copper amine oxidase" evidence="2">
    <location>
        <begin position="27"/>
        <end position="417"/>
    </location>
</feature>
<keyword evidence="4" id="KW-1185">Reference proteome</keyword>
<evidence type="ECO:0000313" key="4">
    <source>
        <dbReference type="Proteomes" id="UP000017090"/>
    </source>
</evidence>
<dbReference type="Proteomes" id="UP000017090">
    <property type="component" value="Unassembled WGS sequence"/>
</dbReference>
<dbReference type="PATRIC" id="fig|1111454.3.peg.1236"/>
<dbReference type="AlphaFoldDB" id="U7UJG3"/>
<feature type="region of interest" description="Disordered" evidence="1">
    <location>
        <begin position="378"/>
        <end position="417"/>
    </location>
</feature>
<keyword evidence="2" id="KW-0732">Signal</keyword>
<comment type="caution">
    <text evidence="3">The sequence shown here is derived from an EMBL/GenBank/DDBJ whole genome shotgun (WGS) entry which is preliminary data.</text>
</comment>
<evidence type="ECO:0000313" key="3">
    <source>
        <dbReference type="EMBL" id="ERT59552.1"/>
    </source>
</evidence>
<feature type="signal peptide" evidence="2">
    <location>
        <begin position="1"/>
        <end position="26"/>
    </location>
</feature>
<evidence type="ECO:0008006" key="5">
    <source>
        <dbReference type="Google" id="ProtNLM"/>
    </source>
</evidence>
<dbReference type="EMBL" id="AWXA01000035">
    <property type="protein sequence ID" value="ERT59552.1"/>
    <property type="molecule type" value="Genomic_DNA"/>
</dbReference>